<keyword evidence="5" id="KW-1185">Reference proteome</keyword>
<dbReference type="InterPro" id="IPR001310">
    <property type="entry name" value="Histidine_triad_HIT"/>
</dbReference>
<name>H9UMI2_SPIAZ</name>
<dbReference type="KEGG" id="sfc:Spiaf_2700"/>
<organism evidence="4 5">
    <name type="scientific">Spirochaeta africana (strain ATCC 700263 / DSM 8902 / Z-7692)</name>
    <dbReference type="NCBI Taxonomy" id="889378"/>
    <lineage>
        <taxon>Bacteria</taxon>
        <taxon>Pseudomonadati</taxon>
        <taxon>Spirochaetota</taxon>
        <taxon>Spirochaetia</taxon>
        <taxon>Spirochaetales</taxon>
        <taxon>Spirochaetaceae</taxon>
        <taxon>Spirochaeta</taxon>
    </lineage>
</organism>
<feature type="domain" description="HIT" evidence="3">
    <location>
        <begin position="3"/>
        <end position="112"/>
    </location>
</feature>
<accession>H9UMI2</accession>
<evidence type="ECO:0000259" key="3">
    <source>
        <dbReference type="PROSITE" id="PS51084"/>
    </source>
</evidence>
<dbReference type="GO" id="GO:0016787">
    <property type="term" value="F:hydrolase activity"/>
    <property type="evidence" value="ECO:0007669"/>
    <property type="project" value="UniProtKB-KW"/>
</dbReference>
<sequence>MTIFDKILAGEIPADRVYENDDVLAFRDINPQAPVHVLVIPKTRWSSLIGLADADPAAAGRFMAGVAATARELGLEESGYRTVFNTGDDAQQTVRYLHAHILGGRKMNWPPG</sequence>
<evidence type="ECO:0000256" key="1">
    <source>
        <dbReference type="PIRSR" id="PIRSR601310-1"/>
    </source>
</evidence>
<reference evidence="5" key="1">
    <citation type="journal article" date="2013" name="Stand. Genomic Sci.">
        <title>Complete genome sequence of the halophilic bacterium Spirochaeta africana type strain (Z-7692(T)) from the alkaline Lake Magadi in the East African Rift.</title>
        <authorList>
            <person name="Liolos K."/>
            <person name="Abt B."/>
            <person name="Scheuner C."/>
            <person name="Teshima H."/>
            <person name="Held B."/>
            <person name="Lapidus A."/>
            <person name="Nolan M."/>
            <person name="Lucas S."/>
            <person name="Deshpande S."/>
            <person name="Cheng J.F."/>
            <person name="Tapia R."/>
            <person name="Goodwin L.A."/>
            <person name="Pitluck S."/>
            <person name="Pagani I."/>
            <person name="Ivanova N."/>
            <person name="Mavromatis K."/>
            <person name="Mikhailova N."/>
            <person name="Huntemann M."/>
            <person name="Pati A."/>
            <person name="Chen A."/>
            <person name="Palaniappan K."/>
            <person name="Land M."/>
            <person name="Rohde M."/>
            <person name="Tindall B.J."/>
            <person name="Detter J.C."/>
            <person name="Goker M."/>
            <person name="Bristow J."/>
            <person name="Eisen J.A."/>
            <person name="Markowitz V."/>
            <person name="Hugenholtz P."/>
            <person name="Woyke T."/>
            <person name="Klenk H.P."/>
            <person name="Kyrpides N.C."/>
        </authorList>
    </citation>
    <scope>NUCLEOTIDE SEQUENCE</scope>
    <source>
        <strain evidence="5">ATCC 700263 / DSM 8902 / Z-7692</strain>
    </source>
</reference>
<dbReference type="PANTHER" id="PTHR23089">
    <property type="entry name" value="HISTIDINE TRIAD HIT PROTEIN"/>
    <property type="match status" value="1"/>
</dbReference>
<dbReference type="OrthoDB" id="9784774at2"/>
<dbReference type="PROSITE" id="PS51084">
    <property type="entry name" value="HIT_2"/>
    <property type="match status" value="1"/>
</dbReference>
<keyword evidence="4" id="KW-0378">Hydrolase</keyword>
<feature type="active site" description="Tele-AMP-histidine intermediate" evidence="1">
    <location>
        <position position="98"/>
    </location>
</feature>
<dbReference type="PRINTS" id="PR00332">
    <property type="entry name" value="HISTRIAD"/>
</dbReference>
<evidence type="ECO:0000256" key="2">
    <source>
        <dbReference type="PROSITE-ProRule" id="PRU00464"/>
    </source>
</evidence>
<dbReference type="STRING" id="889378.Spiaf_2700"/>
<dbReference type="AlphaFoldDB" id="H9UMI2"/>
<dbReference type="HOGENOM" id="CLU_056776_8_1_12"/>
<gene>
    <name evidence="4" type="ordered locus">Spiaf_2700</name>
</gene>
<dbReference type="eggNOG" id="COG0537">
    <property type="taxonomic scope" value="Bacteria"/>
</dbReference>
<dbReference type="Proteomes" id="UP000007383">
    <property type="component" value="Chromosome"/>
</dbReference>
<dbReference type="EMBL" id="CP003282">
    <property type="protein sequence ID" value="AFG38725.1"/>
    <property type="molecule type" value="Genomic_DNA"/>
</dbReference>
<proteinExistence type="predicted"/>
<dbReference type="PATRIC" id="fig|889378.3.peg.2673"/>
<dbReference type="Pfam" id="PF01230">
    <property type="entry name" value="HIT"/>
    <property type="match status" value="1"/>
</dbReference>
<dbReference type="InterPro" id="IPR036265">
    <property type="entry name" value="HIT-like_sf"/>
</dbReference>
<dbReference type="Gene3D" id="3.30.428.10">
    <property type="entry name" value="HIT-like"/>
    <property type="match status" value="1"/>
</dbReference>
<dbReference type="InterPro" id="IPR011146">
    <property type="entry name" value="HIT-like"/>
</dbReference>
<dbReference type="SUPFAM" id="SSF54197">
    <property type="entry name" value="HIT-like"/>
    <property type="match status" value="1"/>
</dbReference>
<evidence type="ECO:0000313" key="4">
    <source>
        <dbReference type="EMBL" id="AFG38725.1"/>
    </source>
</evidence>
<dbReference type="RefSeq" id="WP_014456707.1">
    <property type="nucleotide sequence ID" value="NC_017098.1"/>
</dbReference>
<dbReference type="CDD" id="cd01276">
    <property type="entry name" value="PKCI_related"/>
    <property type="match status" value="1"/>
</dbReference>
<protein>
    <submittedName>
        <fullName evidence="4">HIT family hydrolase, diadenosine tetraphosphate hydrolase</fullName>
    </submittedName>
</protein>
<comment type="caution">
    <text evidence="2">Lacks conserved residue(s) required for the propagation of feature annotation.</text>
</comment>
<evidence type="ECO:0000313" key="5">
    <source>
        <dbReference type="Proteomes" id="UP000007383"/>
    </source>
</evidence>